<reference evidence="1" key="1">
    <citation type="submission" date="2014-09" db="EMBL/GenBank/DDBJ databases">
        <authorList>
            <person name="Magalhaes I.L.F."/>
            <person name="Oliveira U."/>
            <person name="Santos F.R."/>
            <person name="Vidigal T.H.D.A."/>
            <person name="Brescovit A.D."/>
            <person name="Santos A.J."/>
        </authorList>
    </citation>
    <scope>NUCLEOTIDE SEQUENCE</scope>
    <source>
        <tissue evidence="1">Shoot tissue taken approximately 20 cm above the soil surface</tissue>
    </source>
</reference>
<sequence>MVLEAKWCLPLRKTGFLKLELDLTIRPLMVMILEVCARKSIASFVMLSLKFIRNVNFGYLRCFLEFAESDTRIRIGH</sequence>
<evidence type="ECO:0000313" key="1">
    <source>
        <dbReference type="EMBL" id="JAE16894.1"/>
    </source>
</evidence>
<dbReference type="EMBL" id="GBRH01181002">
    <property type="protein sequence ID" value="JAE16894.1"/>
    <property type="molecule type" value="Transcribed_RNA"/>
</dbReference>
<organism evidence="1">
    <name type="scientific">Arundo donax</name>
    <name type="common">Giant reed</name>
    <name type="synonym">Donax arundinaceus</name>
    <dbReference type="NCBI Taxonomy" id="35708"/>
    <lineage>
        <taxon>Eukaryota</taxon>
        <taxon>Viridiplantae</taxon>
        <taxon>Streptophyta</taxon>
        <taxon>Embryophyta</taxon>
        <taxon>Tracheophyta</taxon>
        <taxon>Spermatophyta</taxon>
        <taxon>Magnoliopsida</taxon>
        <taxon>Liliopsida</taxon>
        <taxon>Poales</taxon>
        <taxon>Poaceae</taxon>
        <taxon>PACMAD clade</taxon>
        <taxon>Arundinoideae</taxon>
        <taxon>Arundineae</taxon>
        <taxon>Arundo</taxon>
    </lineage>
</organism>
<accession>A0A0A9G090</accession>
<protein>
    <submittedName>
        <fullName evidence="1">Uncharacterized protein</fullName>
    </submittedName>
</protein>
<dbReference type="AlphaFoldDB" id="A0A0A9G090"/>
<name>A0A0A9G090_ARUDO</name>
<proteinExistence type="predicted"/>
<reference evidence="1" key="2">
    <citation type="journal article" date="2015" name="Data Brief">
        <title>Shoot transcriptome of the giant reed, Arundo donax.</title>
        <authorList>
            <person name="Barrero R.A."/>
            <person name="Guerrero F.D."/>
            <person name="Moolhuijzen P."/>
            <person name="Goolsby J.A."/>
            <person name="Tidwell J."/>
            <person name="Bellgard S.E."/>
            <person name="Bellgard M.I."/>
        </authorList>
    </citation>
    <scope>NUCLEOTIDE SEQUENCE</scope>
    <source>
        <tissue evidence="1">Shoot tissue taken approximately 20 cm above the soil surface</tissue>
    </source>
</reference>